<dbReference type="SUPFAM" id="SSF53474">
    <property type="entry name" value="alpha/beta-Hydrolases"/>
    <property type="match status" value="2"/>
</dbReference>
<feature type="domain" description="AB hydrolase-1" evidence="9">
    <location>
        <begin position="30"/>
        <end position="133"/>
    </location>
</feature>
<dbReference type="Proteomes" id="UP000026960">
    <property type="component" value="Chromosome 1"/>
</dbReference>
<reference evidence="11" key="1">
    <citation type="journal article" date="2009" name="Rice">
        <title>De Novo Next Generation Sequencing of Plant Genomes.</title>
        <authorList>
            <person name="Rounsley S."/>
            <person name="Marri P.R."/>
            <person name="Yu Y."/>
            <person name="He R."/>
            <person name="Sisneros N."/>
            <person name="Goicoechea J.L."/>
            <person name="Lee S.J."/>
            <person name="Angelova A."/>
            <person name="Kudrna D."/>
            <person name="Luo M."/>
            <person name="Affourtit J."/>
            <person name="Desany B."/>
            <person name="Knight J."/>
            <person name="Niazi F."/>
            <person name="Egholm M."/>
            <person name="Wing R.A."/>
        </authorList>
    </citation>
    <scope>NUCLEOTIDE SEQUENCE [LARGE SCALE GENOMIC DNA]</scope>
    <source>
        <strain evidence="11">cv. IRGC 105608</strain>
    </source>
</reference>
<evidence type="ECO:0000313" key="12">
    <source>
        <dbReference type="Proteomes" id="UP000026960"/>
    </source>
</evidence>
<dbReference type="EC" id="3.3.2.10" evidence="2"/>
<dbReference type="FunFam" id="3.40.50.1820:FF:000161">
    <property type="entry name" value="Epoxide hydrolase"/>
    <property type="match status" value="2"/>
</dbReference>
<evidence type="ECO:0000256" key="3">
    <source>
        <dbReference type="ARBA" id="ARBA00022801"/>
    </source>
</evidence>
<name>A0A0D3ELW3_9ORYZ</name>
<dbReference type="Gene3D" id="3.40.50.1820">
    <property type="entry name" value="alpha/beta hydrolase"/>
    <property type="match status" value="2"/>
</dbReference>
<sequence>MAAAEVRHRTVEVASGVRLHVAEAGPEDGPAVLLVHGFPELWYSWRHQMRALAARGFRAVAPDLRGYGDSDAPPGRDSYTVLHLVGDLVALIADVGQPRVFVAAHDWGAAVAWQLCLLRPDLVTAFVALSVEYHPRNPTRSPVQTLRAVCGDGHYICFFQKPGVAEAEFGRGDIKCLLKKFYGMRKAAPLIIPPGKTLFDSIDSDGTCPAWLSEEDISYYAEKFEKTGFTGGLNYYRCIDLNWELTAPWTGVPIKVPTKFIVGDQDLTYNIPGVKDYIHKGGLKACVPNLEDVVVMEGVAHFINQEKPDEVSDHICGIINETERQSRQTENPGGDAEPQATGRSRRRKPRRGSASGRFRAVQPDASPKLADTPMPSGRRARLQRQSRQRTGWIFKRSPRRAPIDRSIEEEPSTRWRRRRCGTARWRWRAGCGCTWRSRDRRAGPWRHQMRALAARGFRAVAPDLRGYGDSDAPQGRDSYTVLHLVGDLVALIADLGRPQVFVAGHDWGAVVAWQLCLLRPDLVTAHVSLSVEYQPRHPRMSVLQAVRVLCGDDHYVCRFQKPGVAEAEFARLDLNHLFKMVFGMRKPATIILPQDKTFFDAIDSDGTCPPWLSEEDISYYADKFGKTGFTGGFNYYRCIDLDWELTAPWTGALINVPTKFIVGDLDLTYNTPGVKDYIHKGGFKANVPNLEDVVVLEGVGHFINQEKPDEVSEHICEFFSKFLM</sequence>
<proteinExistence type="inferred from homology"/>
<dbReference type="Pfam" id="PF00561">
    <property type="entry name" value="Abhydrolase_1"/>
    <property type="match status" value="1"/>
</dbReference>
<feature type="domain" description="AB hydrolase-1" evidence="10">
    <location>
        <begin position="443"/>
        <end position="713"/>
    </location>
</feature>
<comment type="pathway">
    <text evidence="1">Secondary metabolite biosynthesis; terpenoid biosynthesis.</text>
</comment>
<evidence type="ECO:0000256" key="2">
    <source>
        <dbReference type="ARBA" id="ARBA00013006"/>
    </source>
</evidence>
<comment type="catalytic activity">
    <reaction evidence="5">
        <text>an epoxide + H2O = an ethanediol</text>
        <dbReference type="Rhea" id="RHEA:19037"/>
        <dbReference type="ChEBI" id="CHEBI:15377"/>
        <dbReference type="ChEBI" id="CHEBI:32955"/>
        <dbReference type="ChEBI" id="CHEBI:140594"/>
        <dbReference type="EC" id="3.3.2.10"/>
    </reaction>
    <physiologicalReaction direction="left-to-right" evidence="5">
        <dbReference type="Rhea" id="RHEA:19038"/>
    </physiologicalReaction>
</comment>
<evidence type="ECO:0000313" key="11">
    <source>
        <dbReference type="EnsemblPlants" id="OBART01G09750.2"/>
    </source>
</evidence>
<evidence type="ECO:0000256" key="7">
    <source>
        <dbReference type="ARBA" id="ARBA00093212"/>
    </source>
</evidence>
<dbReference type="PANTHER" id="PTHR43329">
    <property type="entry name" value="EPOXIDE HYDROLASE"/>
    <property type="match status" value="1"/>
</dbReference>
<dbReference type="AlphaFoldDB" id="A0A0D3ELW3"/>
<keyword evidence="12" id="KW-1185">Reference proteome</keyword>
<evidence type="ECO:0000259" key="10">
    <source>
        <dbReference type="Pfam" id="PF12697"/>
    </source>
</evidence>
<dbReference type="InterPro" id="IPR000073">
    <property type="entry name" value="AB_hydrolase_1"/>
</dbReference>
<dbReference type="PRINTS" id="PR00412">
    <property type="entry name" value="EPOXHYDRLASE"/>
</dbReference>
<dbReference type="Gramene" id="OBART01G09750.2">
    <property type="protein sequence ID" value="OBART01G09750.2"/>
    <property type="gene ID" value="OBART01G09750"/>
</dbReference>
<evidence type="ECO:0000256" key="8">
    <source>
        <dbReference type="SAM" id="MobiDB-lite"/>
    </source>
</evidence>
<comment type="function">
    <text evidence="6">Epoxide hydrolase involved in the biosynthesis of cucurbitacin and mogroside tetracyclic triterpene natural products (e.g. siamenoside I and mogrosides IV, V and VI). Cucurbitacins have cytotoxic properties and exhibit deterrent taste as a defense barrier against herbivores. Mogrosides are nonsugar highly oxygenated compounds used as high-intensity zero-calorie sweeteners; they also possess pharmacological properties such as regulating immunity, lowering blood sugar and lipid levels, protecting the liver, and acting as antioxidants and antitumor agents. Catalyzes the hydrolysis of aromatic epoxide-containing substrates, such as the conversion of 24,25-epoxycucurbitadienol to 24,25-dihydroxycucurbitadienol.</text>
</comment>
<dbReference type="InterPro" id="IPR029058">
    <property type="entry name" value="AB_hydrolase_fold"/>
</dbReference>
<dbReference type="EnsemblPlants" id="OBART01G09750.2">
    <property type="protein sequence ID" value="OBART01G09750.2"/>
    <property type="gene ID" value="OBART01G09750"/>
</dbReference>
<evidence type="ECO:0000256" key="5">
    <source>
        <dbReference type="ARBA" id="ARBA00051067"/>
    </source>
</evidence>
<evidence type="ECO:0000256" key="1">
    <source>
        <dbReference type="ARBA" id="ARBA00004721"/>
    </source>
</evidence>
<dbReference type="GO" id="GO:0004301">
    <property type="term" value="F:epoxide hydrolase activity"/>
    <property type="evidence" value="ECO:0007669"/>
    <property type="project" value="UniProtKB-EC"/>
</dbReference>
<reference evidence="11" key="2">
    <citation type="submission" date="2015-03" db="UniProtKB">
        <authorList>
            <consortium name="EnsemblPlants"/>
        </authorList>
    </citation>
    <scope>IDENTIFICATION</scope>
</reference>
<evidence type="ECO:0000256" key="6">
    <source>
        <dbReference type="ARBA" id="ARBA00058358"/>
    </source>
</evidence>
<organism evidence="11">
    <name type="scientific">Oryza barthii</name>
    <dbReference type="NCBI Taxonomy" id="65489"/>
    <lineage>
        <taxon>Eukaryota</taxon>
        <taxon>Viridiplantae</taxon>
        <taxon>Streptophyta</taxon>
        <taxon>Embryophyta</taxon>
        <taxon>Tracheophyta</taxon>
        <taxon>Spermatophyta</taxon>
        <taxon>Magnoliopsida</taxon>
        <taxon>Liliopsida</taxon>
        <taxon>Poales</taxon>
        <taxon>Poaceae</taxon>
        <taxon>BOP clade</taxon>
        <taxon>Oryzoideae</taxon>
        <taxon>Oryzeae</taxon>
        <taxon>Oryzinae</taxon>
        <taxon>Oryza</taxon>
    </lineage>
</organism>
<comment type="catalytic activity">
    <reaction evidence="7">
        <text>(24S)-24,25-epoxycucurbitadienol + H2O = (24R)-24,25-dihydroxycucurbitadienol</text>
        <dbReference type="Rhea" id="RHEA:81855"/>
        <dbReference type="ChEBI" id="CHEBI:15377"/>
        <dbReference type="ChEBI" id="CHEBI:229949"/>
        <dbReference type="ChEBI" id="CHEBI:229950"/>
    </reaction>
    <physiologicalReaction direction="left-to-right" evidence="7">
        <dbReference type="Rhea" id="RHEA:81856"/>
    </physiologicalReaction>
</comment>
<dbReference type="Pfam" id="PF12697">
    <property type="entry name" value="Abhydrolase_6"/>
    <property type="match status" value="1"/>
</dbReference>
<feature type="compositionally biased region" description="Basic residues" evidence="8">
    <location>
        <begin position="378"/>
        <end position="387"/>
    </location>
</feature>
<feature type="region of interest" description="Disordered" evidence="8">
    <location>
        <begin position="323"/>
        <end position="398"/>
    </location>
</feature>
<dbReference type="InterPro" id="IPR000639">
    <property type="entry name" value="Epox_hydrolase-like"/>
</dbReference>
<keyword evidence="3" id="KW-0378">Hydrolase</keyword>
<protein>
    <recommendedName>
        <fullName evidence="2">soluble epoxide hydrolase</fullName>
        <ecNumber evidence="2">3.3.2.10</ecNumber>
    </recommendedName>
</protein>
<accession>A0A0D3ELW3</accession>
<comment type="similarity">
    <text evidence="4">Belongs to the AB hydrolase superfamily. Epoxide hydrolase family.</text>
</comment>
<evidence type="ECO:0000256" key="4">
    <source>
        <dbReference type="ARBA" id="ARBA00038334"/>
    </source>
</evidence>
<evidence type="ECO:0000259" key="9">
    <source>
        <dbReference type="Pfam" id="PF00561"/>
    </source>
</evidence>